<dbReference type="InterPro" id="IPR051532">
    <property type="entry name" value="Ester_Hydrolysis_Enzymes"/>
</dbReference>
<comment type="caution">
    <text evidence="3">The sequence shown here is derived from an EMBL/GenBank/DDBJ whole genome shotgun (WGS) entry which is preliminary data.</text>
</comment>
<proteinExistence type="predicted"/>
<dbReference type="Gene3D" id="3.40.50.1110">
    <property type="entry name" value="SGNH hydrolase"/>
    <property type="match status" value="1"/>
</dbReference>
<dbReference type="Pfam" id="PF13472">
    <property type="entry name" value="Lipase_GDSL_2"/>
    <property type="match status" value="1"/>
</dbReference>
<feature type="domain" description="SGNH hydrolase-type esterase" evidence="2">
    <location>
        <begin position="25"/>
        <end position="221"/>
    </location>
</feature>
<dbReference type="PANTHER" id="PTHR30383:SF2">
    <property type="entry name" value="CELLULOSE-BINDING PROTEIN"/>
    <property type="match status" value="1"/>
</dbReference>
<gene>
    <name evidence="3" type="ORF">J4573_03480</name>
</gene>
<evidence type="ECO:0000259" key="2">
    <source>
        <dbReference type="Pfam" id="PF13472"/>
    </source>
</evidence>
<dbReference type="InterPro" id="IPR013830">
    <property type="entry name" value="SGNH_hydro"/>
</dbReference>
<dbReference type="InterPro" id="IPR036514">
    <property type="entry name" value="SGNH_hydro_sf"/>
</dbReference>
<dbReference type="GO" id="GO:0004622">
    <property type="term" value="F:phosphatidylcholine lysophospholipase activity"/>
    <property type="evidence" value="ECO:0007669"/>
    <property type="project" value="TreeGrafter"/>
</dbReference>
<protein>
    <recommendedName>
        <fullName evidence="2">SGNH hydrolase-type esterase domain-containing protein</fullName>
    </recommendedName>
</protein>
<name>A0A939T4N5_9ACTN</name>
<organism evidence="3 4">
    <name type="scientific">Actinomadura barringtoniae</name>
    <dbReference type="NCBI Taxonomy" id="1427535"/>
    <lineage>
        <taxon>Bacteria</taxon>
        <taxon>Bacillati</taxon>
        <taxon>Actinomycetota</taxon>
        <taxon>Actinomycetes</taxon>
        <taxon>Streptosporangiales</taxon>
        <taxon>Thermomonosporaceae</taxon>
        <taxon>Actinomadura</taxon>
    </lineage>
</organism>
<feature type="region of interest" description="Disordered" evidence="1">
    <location>
        <begin position="248"/>
        <end position="269"/>
    </location>
</feature>
<keyword evidence="4" id="KW-1185">Reference proteome</keyword>
<dbReference type="PANTHER" id="PTHR30383">
    <property type="entry name" value="THIOESTERASE 1/PROTEASE 1/LYSOPHOSPHOLIPASE L1"/>
    <property type="match status" value="1"/>
</dbReference>
<evidence type="ECO:0000256" key="1">
    <source>
        <dbReference type="SAM" id="MobiDB-lite"/>
    </source>
</evidence>
<dbReference type="RefSeq" id="WP_208253702.1">
    <property type="nucleotide sequence ID" value="NZ_JAGEOJ010000001.1"/>
</dbReference>
<evidence type="ECO:0000313" key="3">
    <source>
        <dbReference type="EMBL" id="MBO2446137.1"/>
    </source>
</evidence>
<dbReference type="AlphaFoldDB" id="A0A939T4N5"/>
<reference evidence="3" key="1">
    <citation type="submission" date="2021-03" db="EMBL/GenBank/DDBJ databases">
        <authorList>
            <person name="Kanchanasin P."/>
            <person name="Saeng-In P."/>
            <person name="Phongsopitanun W."/>
            <person name="Yuki M."/>
            <person name="Kudo T."/>
            <person name="Ohkuma M."/>
            <person name="Tanasupawat S."/>
        </authorList>
    </citation>
    <scope>NUCLEOTIDE SEQUENCE</scope>
    <source>
        <strain evidence="3">GKU 128</strain>
    </source>
</reference>
<evidence type="ECO:0000313" key="4">
    <source>
        <dbReference type="Proteomes" id="UP000669179"/>
    </source>
</evidence>
<dbReference type="EMBL" id="JAGEOJ010000001">
    <property type="protein sequence ID" value="MBO2446137.1"/>
    <property type="molecule type" value="Genomic_DNA"/>
</dbReference>
<dbReference type="SUPFAM" id="SSF52266">
    <property type="entry name" value="SGNH hydrolase"/>
    <property type="match status" value="1"/>
</dbReference>
<dbReference type="Proteomes" id="UP000669179">
    <property type="component" value="Unassembled WGS sequence"/>
</dbReference>
<accession>A0A939T4N5</accession>
<sequence>MNERTLHQPGTDLDNPTEWDVSLMVVGDSISHGSSGDWTWRYRFWKHLRASEVKVDFVGPKKHLDNIRTEEVGDGDLTYADPGFDRDHDAQWGQPYKTAKDTIGEHVAAHRPDFVLVLLGINDIVWFGIEPPEFESNLREFIANARAGNPEVRLILGTILDTRRAAEDHRFDRRVMWCNNKIRALAAELRTPRSPIEVADTAVEFAADLHTWDGTHPNPNGEVRIAAAFADVLAQRFGVGRTYPRPYPDIAPIPDQAKAPSAGRRRAPT</sequence>